<reference evidence="1 2" key="1">
    <citation type="submission" date="2018-11" db="EMBL/GenBank/DDBJ databases">
        <authorList>
            <consortium name="Pathogen Informatics"/>
        </authorList>
    </citation>
    <scope>NUCLEOTIDE SEQUENCE [LARGE SCALE GENOMIC DNA]</scope>
</reference>
<keyword evidence="2" id="KW-1185">Reference proteome</keyword>
<dbReference type="Proteomes" id="UP000270094">
    <property type="component" value="Unassembled WGS sequence"/>
</dbReference>
<name>A0A3P7IVM8_STRVU</name>
<sequence length="160" mass="17803">MGFGPKGHVNDSKWRLPLHLHRQDSPNLSTNADPHVLLGRAHQLYVRHLSDGTLTIRGEKVPSRNVGGVGFFVPNHSSCRFTSPGYPSVLCITITIINCYLPTSAAPDLQFDASYEELEEVICKENPFYKFVVGDFSVKIEMSEEEEPRIGRFGSGLGKE</sequence>
<proteinExistence type="predicted"/>
<evidence type="ECO:0000313" key="1">
    <source>
        <dbReference type="EMBL" id="VDM71873.1"/>
    </source>
</evidence>
<dbReference type="AlphaFoldDB" id="A0A3P7IVM8"/>
<accession>A0A3P7IVM8</accession>
<dbReference type="EMBL" id="UYYB01022504">
    <property type="protein sequence ID" value="VDM71873.1"/>
    <property type="molecule type" value="Genomic_DNA"/>
</dbReference>
<protein>
    <submittedName>
        <fullName evidence="1">Uncharacterized protein</fullName>
    </submittedName>
</protein>
<dbReference type="OrthoDB" id="410104at2759"/>
<gene>
    <name evidence="1" type="ORF">SVUK_LOCUS6871</name>
</gene>
<organism evidence="1 2">
    <name type="scientific">Strongylus vulgaris</name>
    <name type="common">Blood worm</name>
    <dbReference type="NCBI Taxonomy" id="40348"/>
    <lineage>
        <taxon>Eukaryota</taxon>
        <taxon>Metazoa</taxon>
        <taxon>Ecdysozoa</taxon>
        <taxon>Nematoda</taxon>
        <taxon>Chromadorea</taxon>
        <taxon>Rhabditida</taxon>
        <taxon>Rhabditina</taxon>
        <taxon>Rhabditomorpha</taxon>
        <taxon>Strongyloidea</taxon>
        <taxon>Strongylidae</taxon>
        <taxon>Strongylus</taxon>
    </lineage>
</organism>
<evidence type="ECO:0000313" key="2">
    <source>
        <dbReference type="Proteomes" id="UP000270094"/>
    </source>
</evidence>